<feature type="region of interest" description="Disordered" evidence="1">
    <location>
        <begin position="155"/>
        <end position="195"/>
    </location>
</feature>
<keyword evidence="2" id="KW-0732">Signal</keyword>
<protein>
    <submittedName>
        <fullName evidence="3">Fasciclin-like protein</fullName>
    </submittedName>
</protein>
<proteinExistence type="predicted"/>
<feature type="signal peptide" evidence="2">
    <location>
        <begin position="1"/>
        <end position="18"/>
    </location>
</feature>
<dbReference type="Gene3D" id="2.60.40.420">
    <property type="entry name" value="Cupredoxins - blue copper proteins"/>
    <property type="match status" value="1"/>
</dbReference>
<dbReference type="InterPro" id="IPR008972">
    <property type="entry name" value="Cupredoxin"/>
</dbReference>
<dbReference type="HOGENOM" id="CLU_053381_6_0_1"/>
<organism evidence="3 4">
    <name type="scientific">Heterobasidion irregulare (strain TC 32-1)</name>
    <dbReference type="NCBI Taxonomy" id="747525"/>
    <lineage>
        <taxon>Eukaryota</taxon>
        <taxon>Fungi</taxon>
        <taxon>Dikarya</taxon>
        <taxon>Basidiomycota</taxon>
        <taxon>Agaricomycotina</taxon>
        <taxon>Agaricomycetes</taxon>
        <taxon>Russulales</taxon>
        <taxon>Bondarzewiaceae</taxon>
        <taxon>Heterobasidion</taxon>
        <taxon>Heterobasidion annosum species complex</taxon>
    </lineage>
</organism>
<accession>W4JMU2</accession>
<reference evidence="3 4" key="1">
    <citation type="journal article" date="2012" name="New Phytol.">
        <title>Insight into trade-off between wood decay and parasitism from the genome of a fungal forest pathogen.</title>
        <authorList>
            <person name="Olson A."/>
            <person name="Aerts A."/>
            <person name="Asiegbu F."/>
            <person name="Belbahri L."/>
            <person name="Bouzid O."/>
            <person name="Broberg A."/>
            <person name="Canback B."/>
            <person name="Coutinho P.M."/>
            <person name="Cullen D."/>
            <person name="Dalman K."/>
            <person name="Deflorio G."/>
            <person name="van Diepen L.T."/>
            <person name="Dunand C."/>
            <person name="Duplessis S."/>
            <person name="Durling M."/>
            <person name="Gonthier P."/>
            <person name="Grimwood J."/>
            <person name="Fossdal C.G."/>
            <person name="Hansson D."/>
            <person name="Henrissat B."/>
            <person name="Hietala A."/>
            <person name="Himmelstrand K."/>
            <person name="Hoffmeister D."/>
            <person name="Hogberg N."/>
            <person name="James T.Y."/>
            <person name="Karlsson M."/>
            <person name="Kohler A."/>
            <person name="Kues U."/>
            <person name="Lee Y.H."/>
            <person name="Lin Y.C."/>
            <person name="Lind M."/>
            <person name="Lindquist E."/>
            <person name="Lombard V."/>
            <person name="Lucas S."/>
            <person name="Lunden K."/>
            <person name="Morin E."/>
            <person name="Murat C."/>
            <person name="Park J."/>
            <person name="Raffaello T."/>
            <person name="Rouze P."/>
            <person name="Salamov A."/>
            <person name="Schmutz J."/>
            <person name="Solheim H."/>
            <person name="Stahlberg J."/>
            <person name="Velez H."/>
            <person name="de Vries R.P."/>
            <person name="Wiebenga A."/>
            <person name="Woodward S."/>
            <person name="Yakovlev I."/>
            <person name="Garbelotto M."/>
            <person name="Martin F."/>
            <person name="Grigoriev I.V."/>
            <person name="Stenlid J."/>
        </authorList>
    </citation>
    <scope>NUCLEOTIDE SEQUENCE [LARGE SCALE GENOMIC DNA]</scope>
    <source>
        <strain evidence="3 4">TC 32-1</strain>
    </source>
</reference>
<dbReference type="EMBL" id="KI925467">
    <property type="protein sequence ID" value="ETW74848.1"/>
    <property type="molecule type" value="Genomic_DNA"/>
</dbReference>
<dbReference type="KEGG" id="hir:HETIRDRAFT_108449"/>
<evidence type="ECO:0000256" key="1">
    <source>
        <dbReference type="SAM" id="MobiDB-lite"/>
    </source>
</evidence>
<feature type="chain" id="PRO_5004843704" evidence="2">
    <location>
        <begin position="19"/>
        <end position="220"/>
    </location>
</feature>
<evidence type="ECO:0000313" key="4">
    <source>
        <dbReference type="Proteomes" id="UP000030671"/>
    </source>
</evidence>
<dbReference type="Proteomes" id="UP000030671">
    <property type="component" value="Unassembled WGS sequence"/>
</dbReference>
<keyword evidence="4" id="KW-1185">Reference proteome</keyword>
<dbReference type="eggNOG" id="ENOG502SNC2">
    <property type="taxonomic scope" value="Eukaryota"/>
</dbReference>
<dbReference type="RefSeq" id="XP_009553320.1">
    <property type="nucleotide sequence ID" value="XM_009555025.1"/>
</dbReference>
<sequence>MLFSRAVFCLFAATAAAARDIVITVGHNTTGNGSTVFQPQRVTAELGDTVIFNFTLGNHTATQSTFSSPCTPAHDTNITINGFDSSFRDAGNGTAITILTVPMLPQNVNQTMWFYDFNTCGQGGVGVINNNESSSETLAGFVLRLPFRNAIRLNGTSSSSSSSSSSAAGSGSNTASASQSAPSTSQSTSGTSSSPAADLARAMKLGVLVAVPLFLAGVLL</sequence>
<evidence type="ECO:0000313" key="3">
    <source>
        <dbReference type="EMBL" id="ETW74848.1"/>
    </source>
</evidence>
<dbReference type="AlphaFoldDB" id="W4JMU2"/>
<gene>
    <name evidence="3" type="ORF">HETIRDRAFT_108449</name>
</gene>
<dbReference type="SUPFAM" id="SSF49503">
    <property type="entry name" value="Cupredoxins"/>
    <property type="match status" value="1"/>
</dbReference>
<dbReference type="GeneID" id="20666350"/>
<evidence type="ECO:0000256" key="2">
    <source>
        <dbReference type="SAM" id="SignalP"/>
    </source>
</evidence>
<dbReference type="PANTHER" id="PTHR34883">
    <property type="entry name" value="SERINE-RICH PROTEIN, PUTATIVE-RELATED-RELATED"/>
    <property type="match status" value="1"/>
</dbReference>
<dbReference type="OrthoDB" id="2331100at2759"/>
<name>W4JMU2_HETIT</name>
<dbReference type="InterPro" id="IPR052953">
    <property type="entry name" value="Ser-rich/MCO-related"/>
</dbReference>
<dbReference type="PANTHER" id="PTHR34883:SF15">
    <property type="entry name" value="EXTRACELLULAR SERINE-RICH PROTEIN"/>
    <property type="match status" value="1"/>
</dbReference>
<dbReference type="InParanoid" id="W4JMU2"/>